<sequence>MWRHPGFSDTYSFTMTCEEFHERMIPQRLTSPFPFSSDKENAGFVRIRGALMEHILAQGSQRFWFMEIHDTLVP</sequence>
<dbReference type="EMBL" id="BNJK01000001">
    <property type="protein sequence ID" value="GHO90105.1"/>
    <property type="molecule type" value="Genomic_DNA"/>
</dbReference>
<accession>A0A8J3IG48</accession>
<name>A0A8J3IG48_9CHLR</name>
<comment type="caution">
    <text evidence="1">The sequence shown here is derived from an EMBL/GenBank/DDBJ whole genome shotgun (WGS) entry which is preliminary data.</text>
</comment>
<evidence type="ECO:0000313" key="1">
    <source>
        <dbReference type="EMBL" id="GHO90105.1"/>
    </source>
</evidence>
<organism evidence="1 2">
    <name type="scientific">Reticulibacter mediterranei</name>
    <dbReference type="NCBI Taxonomy" id="2778369"/>
    <lineage>
        <taxon>Bacteria</taxon>
        <taxon>Bacillati</taxon>
        <taxon>Chloroflexota</taxon>
        <taxon>Ktedonobacteria</taxon>
        <taxon>Ktedonobacterales</taxon>
        <taxon>Reticulibacteraceae</taxon>
        <taxon>Reticulibacter</taxon>
    </lineage>
</organism>
<dbReference type="Proteomes" id="UP000597444">
    <property type="component" value="Unassembled WGS sequence"/>
</dbReference>
<proteinExistence type="predicted"/>
<dbReference type="AlphaFoldDB" id="A0A8J3IG48"/>
<reference evidence="1" key="1">
    <citation type="submission" date="2020-10" db="EMBL/GenBank/DDBJ databases">
        <title>Taxonomic study of unclassified bacteria belonging to the class Ktedonobacteria.</title>
        <authorList>
            <person name="Yabe S."/>
            <person name="Wang C.M."/>
            <person name="Zheng Y."/>
            <person name="Sakai Y."/>
            <person name="Cavaletti L."/>
            <person name="Monciardini P."/>
            <person name="Donadio S."/>
        </authorList>
    </citation>
    <scope>NUCLEOTIDE SEQUENCE</scope>
    <source>
        <strain evidence="1">ID150040</strain>
    </source>
</reference>
<keyword evidence="2" id="KW-1185">Reference proteome</keyword>
<evidence type="ECO:0000313" key="2">
    <source>
        <dbReference type="Proteomes" id="UP000597444"/>
    </source>
</evidence>
<gene>
    <name evidence="1" type="ORF">KSF_001530</name>
</gene>
<protein>
    <submittedName>
        <fullName evidence="1">Uncharacterized protein</fullName>
    </submittedName>
</protein>